<evidence type="ECO:0000256" key="7">
    <source>
        <dbReference type="RuleBase" id="RU004374"/>
    </source>
</evidence>
<reference evidence="8" key="1">
    <citation type="submission" date="2021-12" db="EMBL/GenBank/DDBJ databases">
        <authorList>
            <person name="King R."/>
        </authorList>
    </citation>
    <scope>NUCLEOTIDE SEQUENCE</scope>
</reference>
<keyword evidence="4 7" id="KW-0694">RNA-binding</keyword>
<dbReference type="SUPFAM" id="SSF55418">
    <property type="entry name" value="eIF4e-like"/>
    <property type="match status" value="1"/>
</dbReference>
<dbReference type="GO" id="GO:0000340">
    <property type="term" value="F:RNA 7-methylguanosine cap binding"/>
    <property type="evidence" value="ECO:0007669"/>
    <property type="project" value="TreeGrafter"/>
</dbReference>
<dbReference type="AlphaFoldDB" id="A0A9P0F1R2"/>
<keyword evidence="2 7" id="KW-0396">Initiation factor</keyword>
<dbReference type="GO" id="GO:0006417">
    <property type="term" value="P:regulation of translation"/>
    <property type="evidence" value="ECO:0007669"/>
    <property type="project" value="UniProtKB-KW"/>
</dbReference>
<dbReference type="Proteomes" id="UP001152759">
    <property type="component" value="Chromosome 3"/>
</dbReference>
<evidence type="ECO:0000313" key="9">
    <source>
        <dbReference type="Proteomes" id="UP001152759"/>
    </source>
</evidence>
<dbReference type="Pfam" id="PF01652">
    <property type="entry name" value="IF4E"/>
    <property type="match status" value="1"/>
</dbReference>
<dbReference type="PROSITE" id="PS00813">
    <property type="entry name" value="IF4E"/>
    <property type="match status" value="1"/>
</dbReference>
<dbReference type="GO" id="GO:0016281">
    <property type="term" value="C:eukaryotic translation initiation factor 4F complex"/>
    <property type="evidence" value="ECO:0007669"/>
    <property type="project" value="TreeGrafter"/>
</dbReference>
<dbReference type="PANTHER" id="PTHR11960:SF8">
    <property type="entry name" value="EUKARYOTIC TRANSLATION INITIATION FACTOR 4E1-RELATED"/>
    <property type="match status" value="1"/>
</dbReference>
<gene>
    <name evidence="8" type="ORF">BEMITA_LOCUS5148</name>
</gene>
<keyword evidence="5 7" id="KW-0648">Protein biosynthesis</keyword>
<evidence type="ECO:0000313" key="8">
    <source>
        <dbReference type="EMBL" id="CAH0385975.1"/>
    </source>
</evidence>
<organism evidence="8 9">
    <name type="scientific">Bemisia tabaci</name>
    <name type="common">Sweetpotato whitefly</name>
    <name type="synonym">Aleurodes tabaci</name>
    <dbReference type="NCBI Taxonomy" id="7038"/>
    <lineage>
        <taxon>Eukaryota</taxon>
        <taxon>Metazoa</taxon>
        <taxon>Ecdysozoa</taxon>
        <taxon>Arthropoda</taxon>
        <taxon>Hexapoda</taxon>
        <taxon>Insecta</taxon>
        <taxon>Pterygota</taxon>
        <taxon>Neoptera</taxon>
        <taxon>Paraneoptera</taxon>
        <taxon>Hemiptera</taxon>
        <taxon>Sternorrhyncha</taxon>
        <taxon>Aleyrodoidea</taxon>
        <taxon>Aleyrodidae</taxon>
        <taxon>Aleyrodinae</taxon>
        <taxon>Bemisia</taxon>
    </lineage>
</organism>
<dbReference type="InterPro" id="IPR023398">
    <property type="entry name" value="TIF_eIF4e-like"/>
</dbReference>
<evidence type="ECO:0000256" key="3">
    <source>
        <dbReference type="ARBA" id="ARBA00022845"/>
    </source>
</evidence>
<comment type="similarity">
    <text evidence="1 7">Belongs to the eukaryotic initiation factor 4E family.</text>
</comment>
<evidence type="ECO:0000256" key="1">
    <source>
        <dbReference type="ARBA" id="ARBA00009860"/>
    </source>
</evidence>
<evidence type="ECO:0000256" key="6">
    <source>
        <dbReference type="ARBA" id="ARBA00032656"/>
    </source>
</evidence>
<dbReference type="InterPro" id="IPR001040">
    <property type="entry name" value="TIF_eIF_4E"/>
</dbReference>
<keyword evidence="9" id="KW-1185">Reference proteome</keyword>
<dbReference type="PANTHER" id="PTHR11960">
    <property type="entry name" value="EUKARYOTIC TRANSLATION INITIATION FACTOR 4E RELATED"/>
    <property type="match status" value="1"/>
</dbReference>
<proteinExistence type="inferred from homology"/>
<keyword evidence="3" id="KW-0810">Translation regulation</keyword>
<dbReference type="Gene3D" id="3.30.760.10">
    <property type="entry name" value="RNA Cap, Translation Initiation Factor Eif4e"/>
    <property type="match status" value="1"/>
</dbReference>
<dbReference type="OrthoDB" id="590761at2759"/>
<dbReference type="EMBL" id="OU963864">
    <property type="protein sequence ID" value="CAH0385975.1"/>
    <property type="molecule type" value="Genomic_DNA"/>
</dbReference>
<dbReference type="GO" id="GO:0003743">
    <property type="term" value="F:translation initiation factor activity"/>
    <property type="evidence" value="ECO:0007669"/>
    <property type="project" value="UniProtKB-KW"/>
</dbReference>
<evidence type="ECO:0000256" key="4">
    <source>
        <dbReference type="ARBA" id="ARBA00022884"/>
    </source>
</evidence>
<evidence type="ECO:0000256" key="2">
    <source>
        <dbReference type="ARBA" id="ARBA00022540"/>
    </source>
</evidence>
<dbReference type="InterPro" id="IPR019770">
    <property type="entry name" value="TIF_eIF_4E_CS"/>
</dbReference>
<sequence length="204" mass="23649">MALVQKPDTEVIEKTDTNTTEAQIVKHPLQHTWTLWYFENDRSRKWEENQREVIDFNTVEDFWCLFNHIKPAGELKNSSDYSLFKKGIRPMWEDDANKNGGRWLINIDKPTRDEINLCWLELVLCMIGEAFDEASDEICGAVVSIRAKAAKLGLWTGNANNEKAVKYIGYKLKESLKLQPKVLIYQTHKDTVNHGSTIRSTYQI</sequence>
<dbReference type="KEGG" id="btab:109039100"/>
<evidence type="ECO:0000256" key="5">
    <source>
        <dbReference type="ARBA" id="ARBA00022917"/>
    </source>
</evidence>
<name>A0A9P0F1R2_BEMTA</name>
<protein>
    <recommendedName>
        <fullName evidence="6">eIF-4F 25 kDa subunit</fullName>
    </recommendedName>
</protein>
<accession>A0A9P0F1R2</accession>